<dbReference type="EC" id="2.7.6.5" evidence="2"/>
<dbReference type="PROSITE" id="PS51671">
    <property type="entry name" value="ACT"/>
    <property type="match status" value="1"/>
</dbReference>
<keyword evidence="2" id="KW-0418">Kinase</keyword>
<keyword evidence="2" id="KW-0378">Hydrolase</keyword>
<dbReference type="InterPro" id="IPR002912">
    <property type="entry name" value="ACT_dom"/>
</dbReference>
<protein>
    <submittedName>
        <fullName evidence="2">GTP pyrophosphokinase, (P)ppGpp synthetase II / Guanosine-3',5'-bis(Diphosphate) 3'-pyrophosphohydrolase</fullName>
        <ecNumber evidence="2">2.7.6.5</ecNumber>
        <ecNumber evidence="2">3.1.7.2</ecNumber>
    </submittedName>
</protein>
<dbReference type="InterPro" id="IPR045865">
    <property type="entry name" value="ACT-like_dom_sf"/>
</dbReference>
<organism evidence="2">
    <name type="scientific">hydrothermal vent metagenome</name>
    <dbReference type="NCBI Taxonomy" id="652676"/>
    <lineage>
        <taxon>unclassified sequences</taxon>
        <taxon>metagenomes</taxon>
        <taxon>ecological metagenomes</taxon>
    </lineage>
</organism>
<evidence type="ECO:0000313" key="2">
    <source>
        <dbReference type="EMBL" id="SFV80720.1"/>
    </source>
</evidence>
<dbReference type="GO" id="GO:0008728">
    <property type="term" value="F:GTP diphosphokinase activity"/>
    <property type="evidence" value="ECO:0007669"/>
    <property type="project" value="UniProtKB-EC"/>
</dbReference>
<dbReference type="EC" id="3.1.7.2" evidence="2"/>
<dbReference type="SUPFAM" id="SSF55021">
    <property type="entry name" value="ACT-like"/>
    <property type="match status" value="1"/>
</dbReference>
<name>A0A1W1DHI5_9ZZZZ</name>
<dbReference type="Pfam" id="PF13291">
    <property type="entry name" value="ACT_4"/>
    <property type="match status" value="1"/>
</dbReference>
<gene>
    <name evidence="2" type="ORF">MNB_SUP05-12-1089</name>
</gene>
<proteinExistence type="predicted"/>
<dbReference type="EMBL" id="FPHT01000128">
    <property type="protein sequence ID" value="SFV80720.1"/>
    <property type="molecule type" value="Genomic_DNA"/>
</dbReference>
<feature type="domain" description="ACT" evidence="1">
    <location>
        <begin position="47"/>
        <end position="119"/>
    </location>
</feature>
<evidence type="ECO:0000259" key="1">
    <source>
        <dbReference type="PROSITE" id="PS51671"/>
    </source>
</evidence>
<accession>A0A1W1DHI5</accession>
<dbReference type="AlphaFoldDB" id="A0A1W1DHI5"/>
<keyword evidence="2" id="KW-0808">Transferase</keyword>
<dbReference type="GO" id="GO:0008893">
    <property type="term" value="F:guanosine-3',5'-bis(diphosphate) 3'-diphosphatase activity"/>
    <property type="evidence" value="ECO:0007669"/>
    <property type="project" value="UniProtKB-EC"/>
</dbReference>
<reference evidence="2" key="1">
    <citation type="submission" date="2016-10" db="EMBL/GenBank/DDBJ databases">
        <authorList>
            <person name="de Groot N.N."/>
        </authorList>
    </citation>
    <scope>NUCLEOTIDE SEQUENCE</scope>
</reference>
<dbReference type="CDD" id="cd04876">
    <property type="entry name" value="ACT_RelA-SpoT"/>
    <property type="match status" value="1"/>
</dbReference>
<dbReference type="Gene3D" id="3.30.70.260">
    <property type="match status" value="1"/>
</dbReference>
<sequence>MAGVLTSSKGLVMHRFDCGNLIHAKQKNEQWLEIDWQADEAEEFEVLIRVQVENRRGMLASIANVIAQIGVNIEHLEVEEKDHSMKALNLVISVANADKLDEALYAIKSLEFVHSVARA</sequence>
<dbReference type="GO" id="GO:0016301">
    <property type="term" value="F:kinase activity"/>
    <property type="evidence" value="ECO:0007669"/>
    <property type="project" value="UniProtKB-KW"/>
</dbReference>